<dbReference type="AlphaFoldDB" id="A0A0N8PQA6"/>
<gene>
    <name evidence="2" type="ORF">SE19_04860</name>
</gene>
<proteinExistence type="predicted"/>
<dbReference type="EMBL" id="LJCQ01000214">
    <property type="protein sequence ID" value="KPV46589.1"/>
    <property type="molecule type" value="Genomic_DNA"/>
</dbReference>
<dbReference type="Pfam" id="PF01609">
    <property type="entry name" value="DDE_Tnp_1"/>
    <property type="match status" value="1"/>
</dbReference>
<dbReference type="GO" id="GO:0004803">
    <property type="term" value="F:transposase activity"/>
    <property type="evidence" value="ECO:0007669"/>
    <property type="project" value="InterPro"/>
</dbReference>
<comment type="caution">
    <text evidence="2">The sequence shown here is derived from an EMBL/GenBank/DDBJ whole genome shotgun (WGS) entry which is preliminary data.</text>
</comment>
<dbReference type="PANTHER" id="PTHR34614:SF2">
    <property type="entry name" value="TRANSPOSASE IS4-LIKE DOMAIN-CONTAINING PROTEIN"/>
    <property type="match status" value="1"/>
</dbReference>
<name>A0A0N8PQA6_9ARCH</name>
<feature type="non-terminal residue" evidence="2">
    <location>
        <position position="286"/>
    </location>
</feature>
<dbReference type="PANTHER" id="PTHR34614">
    <property type="match status" value="1"/>
</dbReference>
<evidence type="ECO:0000259" key="1">
    <source>
        <dbReference type="Pfam" id="PF01609"/>
    </source>
</evidence>
<reference evidence="2 3" key="1">
    <citation type="submission" date="2015-09" db="EMBL/GenBank/DDBJ databases">
        <title>Draft genome sequence of Acidiplasma aeolicum DSM 18409.</title>
        <authorList>
            <person name="Hemp J."/>
        </authorList>
    </citation>
    <scope>NUCLEOTIDE SEQUENCE [LARGE SCALE GENOMIC DNA]</scope>
    <source>
        <strain evidence="2 3">V</strain>
    </source>
</reference>
<accession>A0A0N8PQA6</accession>
<dbReference type="NCBIfam" id="NF033559">
    <property type="entry name" value="transpos_IS1634"/>
    <property type="match status" value="1"/>
</dbReference>
<protein>
    <recommendedName>
        <fullName evidence="1">Transposase IS4-like domain-containing protein</fullName>
    </recommendedName>
</protein>
<feature type="domain" description="Transposase IS4-like" evidence="1">
    <location>
        <begin position="11"/>
        <end position="286"/>
    </location>
</feature>
<dbReference type="GO" id="GO:0006313">
    <property type="term" value="P:DNA transposition"/>
    <property type="evidence" value="ECO:0007669"/>
    <property type="project" value="InterPro"/>
</dbReference>
<dbReference type="Proteomes" id="UP000050515">
    <property type="component" value="Unassembled WGS sequence"/>
</dbReference>
<dbReference type="InterPro" id="IPR002559">
    <property type="entry name" value="Transposase_11"/>
</dbReference>
<feature type="non-terminal residue" evidence="2">
    <location>
        <position position="1"/>
    </location>
</feature>
<organism evidence="2 3">
    <name type="scientific">Acidiplasma aeolicum</name>
    <dbReference type="NCBI Taxonomy" id="507754"/>
    <lineage>
        <taxon>Archaea</taxon>
        <taxon>Methanobacteriati</taxon>
        <taxon>Thermoplasmatota</taxon>
        <taxon>Thermoplasmata</taxon>
        <taxon>Thermoplasmatales</taxon>
        <taxon>Ferroplasmaceae</taxon>
        <taxon>Acidiplasma</taxon>
    </lineage>
</organism>
<evidence type="ECO:0000313" key="3">
    <source>
        <dbReference type="Proteomes" id="UP000050515"/>
    </source>
</evidence>
<evidence type="ECO:0000313" key="2">
    <source>
        <dbReference type="EMBL" id="KPV46589.1"/>
    </source>
</evidence>
<sequence length="286" mass="32588">TSSYLEGMKNEYADWGYNRDKKRGKMQIVIGLLTDESGCPISIEVFKGNTSDVKTFASQIKKLASEFGCESVTMVGDRGMIKSDQIADLSDQGFHYITATTKAQMETLLKQGVIQMELFTEKLCEIEHEGIRYIMRRNPVRAKEIEDSRNKKVEKISKMAEERNNYLSEHSKANVSTAIAVVNERIEKLNVSGFISVEASERALTVKCDHEKLKEISHLDGCYVIRSNVPADQGSMDKLHSRYKDLANVEWAFRTMKSDTIELRPIHVRKKTRTRSHAFMAMLSYV</sequence>
<dbReference type="GO" id="GO:0003677">
    <property type="term" value="F:DNA binding"/>
    <property type="evidence" value="ECO:0007669"/>
    <property type="project" value="InterPro"/>
</dbReference>
<dbReference type="InterPro" id="IPR047654">
    <property type="entry name" value="IS1634_transpos"/>
</dbReference>